<keyword evidence="1" id="KW-0812">Transmembrane</keyword>
<dbReference type="STRING" id="477680.SAMN05421788_112132"/>
<organism evidence="2 3">
    <name type="scientific">Filimonas lacunae</name>
    <dbReference type="NCBI Taxonomy" id="477680"/>
    <lineage>
        <taxon>Bacteria</taxon>
        <taxon>Pseudomonadati</taxon>
        <taxon>Bacteroidota</taxon>
        <taxon>Chitinophagia</taxon>
        <taxon>Chitinophagales</taxon>
        <taxon>Chitinophagaceae</taxon>
        <taxon>Filimonas</taxon>
    </lineage>
</organism>
<accession>A0A173ML40</accession>
<dbReference type="OrthoDB" id="116741at2"/>
<reference evidence="3" key="1">
    <citation type="submission" date="2017-01" db="EMBL/GenBank/DDBJ databases">
        <authorList>
            <person name="Varghese N."/>
            <person name="Submissions S."/>
        </authorList>
    </citation>
    <scope>NUCLEOTIDE SEQUENCE [LARGE SCALE GENOMIC DNA]</scope>
    <source>
        <strain evidence="3">DSM 21054</strain>
    </source>
</reference>
<sequence length="425" mass="47992">MTEHGALSVLAGVQPGMQDLLSKLLADIELQKNDANSSVPFTQVTTIHFARFVLLPERTDVTGKNIPAQLAFTTNYDGALQPHLEELLTQAGPGLWKVFSCCTQFPGGVYNQHDLANYLLQHSKKPATFYVGVGYRSVQQIRQERLLREEIERFSDTQFASFANKSAIDIRNAIKEHIAGIPSFAWALQPEPEPGLAWKLKHYGKLVGGVLLLLVLAIALLPLLVLWLLLIVIDEIRDKPQPNIVTKEHLRALTDRETGMVQAQFSAVGNVKPGFLRRNTIQFLLWLTNFLAPYLFSKGKLSGIPTVHFARWLIINEGRQMLFLSNFDGNSESYLTDFINIAAKQLTLLFSHTINYPRTYLMLFGGAKDAKKFMEWARHHQVITNVWYTANKEVTVKNVFSNSRIRKGLSGQFTEKEATQWLSLI</sequence>
<dbReference type="EMBL" id="FTOR01000012">
    <property type="protein sequence ID" value="SIT33363.1"/>
    <property type="molecule type" value="Genomic_DNA"/>
</dbReference>
<gene>
    <name evidence="2" type="ORF">SAMN05421788_112132</name>
</gene>
<evidence type="ECO:0000313" key="2">
    <source>
        <dbReference type="EMBL" id="SIT33363.1"/>
    </source>
</evidence>
<dbReference type="AlphaFoldDB" id="A0A173ML40"/>
<feature type="transmembrane region" description="Helical" evidence="1">
    <location>
        <begin position="206"/>
        <end position="233"/>
    </location>
</feature>
<protein>
    <submittedName>
        <fullName evidence="2">Uncharacterized protein</fullName>
    </submittedName>
</protein>
<proteinExistence type="predicted"/>
<dbReference type="KEGG" id="fln:FLA_4360"/>
<keyword evidence="1" id="KW-0472">Membrane</keyword>
<keyword evidence="1" id="KW-1133">Transmembrane helix</keyword>
<evidence type="ECO:0000256" key="1">
    <source>
        <dbReference type="SAM" id="Phobius"/>
    </source>
</evidence>
<dbReference type="RefSeq" id="WP_076382197.1">
    <property type="nucleotide sequence ID" value="NZ_AP017422.1"/>
</dbReference>
<name>A0A173ML40_9BACT</name>
<keyword evidence="3" id="KW-1185">Reference proteome</keyword>
<dbReference type="Proteomes" id="UP000186917">
    <property type="component" value="Unassembled WGS sequence"/>
</dbReference>
<evidence type="ECO:0000313" key="3">
    <source>
        <dbReference type="Proteomes" id="UP000186917"/>
    </source>
</evidence>